<evidence type="ECO:0008006" key="5">
    <source>
        <dbReference type="Google" id="ProtNLM"/>
    </source>
</evidence>
<organism evidence="3 4">
    <name type="scientific">Photobacterium profundum (strain SS9)</name>
    <dbReference type="NCBI Taxonomy" id="298386"/>
    <lineage>
        <taxon>Bacteria</taxon>
        <taxon>Pseudomonadati</taxon>
        <taxon>Pseudomonadota</taxon>
        <taxon>Gammaproteobacteria</taxon>
        <taxon>Vibrionales</taxon>
        <taxon>Vibrionaceae</taxon>
        <taxon>Photobacterium</taxon>
    </lineage>
</organism>
<dbReference type="PROSITE" id="PS50011">
    <property type="entry name" value="PROTEIN_KINASE_DOM"/>
    <property type="match status" value="1"/>
</dbReference>
<dbReference type="InterPro" id="IPR047187">
    <property type="entry name" value="SF1_C_Upf1"/>
</dbReference>
<keyword evidence="4" id="KW-1185">Reference proteome</keyword>
<dbReference type="Pfam" id="PF13086">
    <property type="entry name" value="AAA_11"/>
    <property type="match status" value="1"/>
</dbReference>
<dbReference type="eggNOG" id="COG1112">
    <property type="taxonomic scope" value="Bacteria"/>
</dbReference>
<dbReference type="PROSITE" id="PS50965">
    <property type="entry name" value="NERD"/>
    <property type="match status" value="1"/>
</dbReference>
<dbReference type="InterPro" id="IPR000719">
    <property type="entry name" value="Prot_kinase_dom"/>
</dbReference>
<feature type="domain" description="Protein kinase" evidence="1">
    <location>
        <begin position="152"/>
        <end position="471"/>
    </location>
</feature>
<dbReference type="InterPro" id="IPR011009">
    <property type="entry name" value="Kinase-like_dom_sf"/>
</dbReference>
<name>Q6LRS2_PHOPR</name>
<dbReference type="GO" id="GO:0004672">
    <property type="term" value="F:protein kinase activity"/>
    <property type="evidence" value="ECO:0007669"/>
    <property type="project" value="InterPro"/>
</dbReference>
<feature type="domain" description="NERD" evidence="2">
    <location>
        <begin position="10"/>
        <end position="121"/>
    </location>
</feature>
<dbReference type="CDD" id="cd18808">
    <property type="entry name" value="SF1_C_Upf1"/>
    <property type="match status" value="1"/>
</dbReference>
<dbReference type="InterPro" id="IPR041679">
    <property type="entry name" value="DNA2/NAM7-like_C"/>
</dbReference>
<dbReference type="InterPro" id="IPR041677">
    <property type="entry name" value="DNA2/NAM7_AAA_11"/>
</dbReference>
<evidence type="ECO:0000259" key="1">
    <source>
        <dbReference type="PROSITE" id="PS50011"/>
    </source>
</evidence>
<dbReference type="SUPFAM" id="SSF56112">
    <property type="entry name" value="Protein kinase-like (PK-like)"/>
    <property type="match status" value="2"/>
</dbReference>
<dbReference type="EMBL" id="CR378668">
    <property type="protein sequence ID" value="CAG20004.1"/>
    <property type="molecule type" value="Genomic_DNA"/>
</dbReference>
<dbReference type="Pfam" id="PF13087">
    <property type="entry name" value="AAA_12"/>
    <property type="match status" value="1"/>
</dbReference>
<accession>Q6LRS2</accession>
<dbReference type="eggNOG" id="COG1878">
    <property type="taxonomic scope" value="Bacteria"/>
</dbReference>
<dbReference type="InterPro" id="IPR027417">
    <property type="entry name" value="P-loop_NTPase"/>
</dbReference>
<dbReference type="GO" id="GO:0004386">
    <property type="term" value="F:helicase activity"/>
    <property type="evidence" value="ECO:0007669"/>
    <property type="project" value="InterPro"/>
</dbReference>
<dbReference type="Pfam" id="PF08378">
    <property type="entry name" value="NERD"/>
    <property type="match status" value="1"/>
</dbReference>
<dbReference type="Gene3D" id="1.10.510.10">
    <property type="entry name" value="Transferase(Phosphotransferase) domain 1"/>
    <property type="match status" value="2"/>
</dbReference>
<evidence type="ECO:0000259" key="2">
    <source>
        <dbReference type="PROSITE" id="PS50965"/>
    </source>
</evidence>
<dbReference type="InterPro" id="IPR045055">
    <property type="entry name" value="DNA2/NAM7-like"/>
</dbReference>
<dbReference type="eggNOG" id="COG0515">
    <property type="taxonomic scope" value="Bacteria"/>
</dbReference>
<dbReference type="CDD" id="cd17934">
    <property type="entry name" value="DEXXQc_Upf1-like"/>
    <property type="match status" value="1"/>
</dbReference>
<reference evidence="4" key="1">
    <citation type="journal article" date="2005" name="Science">
        <title>Life at depth: Photobacterium profundum genome sequence and expression analysis.</title>
        <authorList>
            <person name="Vezzi A."/>
            <person name="Campanaro S."/>
            <person name="D'Angelo M."/>
            <person name="Simonato F."/>
            <person name="Vitulo N."/>
            <person name="Lauro F.M."/>
            <person name="Cestaro A."/>
            <person name="Malacrida G."/>
            <person name="Simionati B."/>
            <person name="Cannata N."/>
            <person name="Romualdi C."/>
            <person name="Bartlett D.H."/>
            <person name="Valle G."/>
        </authorList>
    </citation>
    <scope>NUCLEOTIDE SEQUENCE [LARGE SCALE GENOMIC DNA]</scope>
    <source>
        <strain evidence="4">ATCC BAA-1253 / SS9</strain>
    </source>
</reference>
<evidence type="ECO:0000313" key="4">
    <source>
        <dbReference type="Proteomes" id="UP000000593"/>
    </source>
</evidence>
<proteinExistence type="predicted"/>
<dbReference type="Proteomes" id="UP000000593">
    <property type="component" value="Chromosome 1"/>
</dbReference>
<dbReference type="SUPFAM" id="SSF52540">
    <property type="entry name" value="P-loop containing nucleoside triphosphate hydrolases"/>
    <property type="match status" value="1"/>
</dbReference>
<dbReference type="HOGENOM" id="CLU_004074_0_0_6"/>
<dbReference type="GO" id="GO:0005524">
    <property type="term" value="F:ATP binding"/>
    <property type="evidence" value="ECO:0007669"/>
    <property type="project" value="InterPro"/>
</dbReference>
<protein>
    <recommendedName>
        <fullName evidence="5">AAA family ATPase</fullName>
    </recommendedName>
</protein>
<dbReference type="STRING" id="298386.PBPRA1593"/>
<dbReference type="KEGG" id="ppr:PBPRA1593"/>
<gene>
    <name evidence="3" type="ordered locus">PBPRA1593</name>
</gene>
<dbReference type="InterPro" id="IPR011528">
    <property type="entry name" value="NERD"/>
</dbReference>
<dbReference type="PANTHER" id="PTHR10887:SF495">
    <property type="entry name" value="HELICASE SENATAXIN ISOFORM X1-RELATED"/>
    <property type="match status" value="1"/>
</dbReference>
<evidence type="ECO:0000313" key="3">
    <source>
        <dbReference type="EMBL" id="CAG20004.1"/>
    </source>
</evidence>
<sequence>MKYQIVGGAGLHRSETKTVDMMVKQLPDSWFGYAGLVVTDSQGSMEIDTLIITADRLLLVELKEWNGSITYEGGKWLQNGKPRGKSPYQIKRDHALRLKKLLQEELSRKLGYFLHVEAHVVLCGSAGPENLPLSERRYVHTRDEFLAIGKPKHYDKLVQATNFGHLFEGDNPRPNSTKVLPVIQSFFEGPKVKALPLKESGYIANDKPFFSHPHKIYNEFRAAHKDNSLHRGLLRQWDFDALGVANAEQSLWAEVALRETRVGRQVRNGSATMRDYMLRAVSELSEEEITDDARELYELRRSFKRLDEVLDSEAEGWSKPQRIDRVRALLAPFSELHSLGVAHRDIDPHNLWYAEDQRSIVVTGFGAASLDGRDKLEALRPTLQSAPYMIPEDAFEEAAEPYRQDVFMLAVVVYRICFAGESLLAGEQVPEWRTPQEDPFGGALNCWFEQALNLEPSKRFPRADIMLNEFNSATKEQIQGHDEANQIHQELQQSEFFRDGMNSVGVLMEFQPLPELLAEVYPALAAIASTGSISYRSCQGEQSLQVKLWDGVTLNPQQPGVNRRIHAFKQRIDKLKQLTLPTPAVHASGLLGQGGLYVVSEHLDGHPWPQFIAETELDQPQRLAIAEQLINTVQRFHEKQLPHGDLCPNKLLVQASEQPTLTLTGLLEYSDELTANECYQPENPDATDAFGRDCYAIYRMVEELFAEDMPVLLQAELERAKQSVDGVPIALDPLLQSLKTPLIPEVNKVIEPKQKLAQAIPICWGSDTWPQDLKLLEQNDGSYHFNCNWSTNPRFSHELRCYITGLGEQLLIELDPENRIITRINYHTDLSIEQTIKAGKHSQTKIDTPLSVQRGSLTERNDLIELLMGLEPVIDAIIERTNPNQEMDEDDFDSSESSPVELWQALADTEGELRDQVNIDSADYQESPSGCLLYPYTTESGADLNFELDDKIIVYLKEKRESTQLGELRLSETTPNLLAIRFDFDAARKRISNGSQLQLESIRNKSSRELRLRALQRVIDHKAEIPQLPQYFDYHQKPSMQQMQPQPTAETLRELYDQPGQGFNEQQLMAFQQLVVQGPVGVLQGPPGTGKTTFVSKFIHYLYQHCGVNNVLLVGQSHAAVDNVAIKARELSHQQGMELDTVRIGHEQMIDDGMLCVETKALQRQIQHKFHREYDLRVGTLGKRLGMAPSLVEQLCQLHRTLNPLMVSFAQCQRELVKLEKTKGSGVYYQDVMAQLSKQLDQIKQRTQTVIHSMFANELSESLVYDQTLMTQLADLIAVQRCYNNPENLERFLQLLEMSQEWMDVLQGGEAGFDRFMLKSKQLVCGTLVGVGRRRLELTESSFDWVIVDEAGRAQAAELMVALQSGKRVLLVGDHKQLPPFYHQQHLKLAAKKLELGRGIFYESDFERAFKATTGVTLDTQYRMVEPIGDLVSECFYAKDIGKLHTGRGHSPNWYAQLPSPWNKAVSWIDSSSPNPEGGEDVRGDGRYYNPREVRLLLDALQTLASDDNIAQLEQTITAEQPYPIGIITMYRQQKEEIENAISRAEWAGALRSLIKIDTVDSYQGQENKIIILSLVRDNSDKLQGFLRDAPRINVAISRAQERLLVLGAGRMWSKDNNDSALGSVHEFISKQVTAAEPNYQMLCGQSLLGDND</sequence>
<dbReference type="eggNOG" id="COG0507">
    <property type="taxonomic scope" value="Bacteria"/>
</dbReference>
<dbReference type="Gene3D" id="3.40.50.300">
    <property type="entry name" value="P-loop containing nucleotide triphosphate hydrolases"/>
    <property type="match status" value="2"/>
</dbReference>
<dbReference type="PANTHER" id="PTHR10887">
    <property type="entry name" value="DNA2/NAM7 HELICASE FAMILY"/>
    <property type="match status" value="1"/>
</dbReference>
<dbReference type="RefSeq" id="WP_011218321.1">
    <property type="nucleotide sequence ID" value="NC_006370.1"/>
</dbReference>